<reference evidence="1 2" key="1">
    <citation type="submission" date="2016-10" db="EMBL/GenBank/DDBJ databases">
        <authorList>
            <person name="de Groot N.N."/>
        </authorList>
    </citation>
    <scope>NUCLEOTIDE SEQUENCE [LARGE SCALE GENOMIC DNA]</scope>
    <source>
        <strain evidence="1 2">Nl7</strain>
    </source>
</reference>
<dbReference type="AlphaFoldDB" id="A0A1I0FXS3"/>
<organism evidence="1 2">
    <name type="scientific">Nitrosospira multiformis</name>
    <dbReference type="NCBI Taxonomy" id="1231"/>
    <lineage>
        <taxon>Bacteria</taxon>
        <taxon>Pseudomonadati</taxon>
        <taxon>Pseudomonadota</taxon>
        <taxon>Betaproteobacteria</taxon>
        <taxon>Nitrosomonadales</taxon>
        <taxon>Nitrosomonadaceae</taxon>
        <taxon>Nitrosospira</taxon>
    </lineage>
</organism>
<gene>
    <name evidence="1" type="ORF">SAMN05216412_11079</name>
</gene>
<name>A0A1I0FXS3_9PROT</name>
<evidence type="ECO:0000313" key="1">
    <source>
        <dbReference type="EMBL" id="SET62399.1"/>
    </source>
</evidence>
<proteinExistence type="predicted"/>
<protein>
    <submittedName>
        <fullName evidence="1">Uncharacterized protein</fullName>
    </submittedName>
</protein>
<dbReference type="Proteomes" id="UP000183339">
    <property type="component" value="Unassembled WGS sequence"/>
</dbReference>
<sequence>MTLDDLLRENRDLIAFCAGLLSGIPHTAMKVQIEERTMSIATKGLDELETYMNGLPFEAVRRISDGALQLPLPDAEIIEFVGRRNGEICQRRRLVLNAG</sequence>
<accession>A0A1I0FXS3</accession>
<evidence type="ECO:0000313" key="2">
    <source>
        <dbReference type="Proteomes" id="UP000183339"/>
    </source>
</evidence>
<dbReference type="EMBL" id="FOHI01000010">
    <property type="protein sequence ID" value="SET62399.1"/>
    <property type="molecule type" value="Genomic_DNA"/>
</dbReference>